<feature type="domain" description="AsmA" evidence="3">
    <location>
        <begin position="306"/>
        <end position="490"/>
    </location>
</feature>
<organism evidence="4 5">
    <name type="scientific">Polynucleobacter duraquae</name>
    <dbReference type="NCBI Taxonomy" id="1835254"/>
    <lineage>
        <taxon>Bacteria</taxon>
        <taxon>Pseudomonadati</taxon>
        <taxon>Pseudomonadota</taxon>
        <taxon>Betaproteobacteria</taxon>
        <taxon>Burkholderiales</taxon>
        <taxon>Burkholderiaceae</taxon>
        <taxon>Polynucleobacter</taxon>
    </lineage>
</organism>
<dbReference type="InterPro" id="IPR052894">
    <property type="entry name" value="AsmA-related"/>
</dbReference>
<dbReference type="KEGG" id="pdq:CL55_00006170"/>
<sequence>MSKLVKITISALGAVIILIAMGVWYAASTVDPVQLTKLLSSSVKTATGRDLKITGPVSLSFFPGISVAAEGLSLSNTSWAPGSDMLTLRRIDVSIKTLPLLSKRIEVDSVKLAGLELFLQKNGTGKANWDFSADAPREPSDTKNNAETSSVSDDLISLDNVSIADARIQYQDPSNTISSYQIQRLSLADSSDKTVVSLAMKFQEQVLELSGKTGSLSRLLKKWNVSSAQFPIDLSLTMNDKSMMIKGEVSKNPKTPPTINLTLNSKTFDWPVFGVPPNLPPRAVSGAQLAPVVHQTQKPQPKYLFSNESIPFDVLPLVKGKVAINIGELNLPKRKPIEHLQATLQLNGGVIDIPNLRFQMDKGSADLQIKLSGLDTANPAFRVKGITKDFTLESLLARLDPGSKVSGGGMKMAFDVKTSGSSLHQMASNSNGKIQLSISQARMGTNFLNDAGDFVVTLLDSMNPLRKKTSETILECAVAYLPINNGQINIAKSVGAETDRLDVALAGSINLKTEAINLTIDPQEKSGLTTGLDLSGMVKMGGTLANPKAGINQAGVVNSAVSIGLGFLTGGASILAENARSMTSKSRPCRDALHPWSDIYPGAE</sequence>
<dbReference type="AlphaFoldDB" id="A0A0E3ZKN9"/>
<dbReference type="InterPro" id="IPR007844">
    <property type="entry name" value="AsmA"/>
</dbReference>
<gene>
    <name evidence="4" type="ORF">CL55_00006170</name>
</gene>
<evidence type="ECO:0000313" key="4">
    <source>
        <dbReference type="EMBL" id="AKD24950.1"/>
    </source>
</evidence>
<dbReference type="RefSeq" id="WP_046329825.1">
    <property type="nucleotide sequence ID" value="NZ_CP007501.1"/>
</dbReference>
<feature type="compositionally biased region" description="Polar residues" evidence="1">
    <location>
        <begin position="142"/>
        <end position="151"/>
    </location>
</feature>
<proteinExistence type="predicted"/>
<feature type="region of interest" description="Disordered" evidence="1">
    <location>
        <begin position="129"/>
        <end position="151"/>
    </location>
</feature>
<keyword evidence="5" id="KW-1185">Reference proteome</keyword>
<feature type="transmembrane region" description="Helical" evidence="2">
    <location>
        <begin position="7"/>
        <end position="27"/>
    </location>
</feature>
<keyword evidence="2" id="KW-0472">Membrane</keyword>
<dbReference type="GO" id="GO:0090313">
    <property type="term" value="P:regulation of protein targeting to membrane"/>
    <property type="evidence" value="ECO:0007669"/>
    <property type="project" value="TreeGrafter"/>
</dbReference>
<evidence type="ECO:0000313" key="5">
    <source>
        <dbReference type="Proteomes" id="UP000061135"/>
    </source>
</evidence>
<dbReference type="PANTHER" id="PTHR30441">
    <property type="entry name" value="DUF748 DOMAIN-CONTAINING PROTEIN"/>
    <property type="match status" value="1"/>
</dbReference>
<dbReference type="OrthoDB" id="9766390at2"/>
<evidence type="ECO:0000259" key="3">
    <source>
        <dbReference type="Pfam" id="PF05170"/>
    </source>
</evidence>
<keyword evidence="2" id="KW-0812">Transmembrane</keyword>
<dbReference type="STRING" id="1835254.CL55_00006170"/>
<accession>A0A0E3ZKN9</accession>
<keyword evidence="2" id="KW-1133">Transmembrane helix</keyword>
<dbReference type="Proteomes" id="UP000061135">
    <property type="component" value="Chromosome"/>
</dbReference>
<reference evidence="4 5" key="1">
    <citation type="submission" date="2014-03" db="EMBL/GenBank/DDBJ databases">
        <title>Genome of Polynucleobacter strain MWH-MoK4.</title>
        <authorList>
            <person name="Hahn M.W."/>
        </authorList>
    </citation>
    <scope>NUCLEOTIDE SEQUENCE [LARGE SCALE GENOMIC DNA]</scope>
    <source>
        <strain evidence="4 5">MWH-MoK4</strain>
    </source>
</reference>
<protein>
    <submittedName>
        <fullName evidence="4">Uncharacterized protein involved in outer membrane biogenesis</fullName>
    </submittedName>
</protein>
<dbReference type="HOGENOM" id="CLU_448238_0_0_4"/>
<dbReference type="PATRIC" id="fig|576611.7.peg.625"/>
<dbReference type="GO" id="GO:0005886">
    <property type="term" value="C:plasma membrane"/>
    <property type="evidence" value="ECO:0007669"/>
    <property type="project" value="TreeGrafter"/>
</dbReference>
<evidence type="ECO:0000256" key="1">
    <source>
        <dbReference type="SAM" id="MobiDB-lite"/>
    </source>
</evidence>
<name>A0A0E3ZKN9_9BURK</name>
<feature type="domain" description="AsmA" evidence="3">
    <location>
        <begin position="1"/>
        <end position="190"/>
    </location>
</feature>
<dbReference type="EMBL" id="CP007501">
    <property type="protein sequence ID" value="AKD24950.1"/>
    <property type="molecule type" value="Genomic_DNA"/>
</dbReference>
<dbReference type="PANTHER" id="PTHR30441:SF4">
    <property type="entry name" value="PROTEIN ASMA"/>
    <property type="match status" value="1"/>
</dbReference>
<evidence type="ECO:0000256" key="2">
    <source>
        <dbReference type="SAM" id="Phobius"/>
    </source>
</evidence>
<dbReference type="Pfam" id="PF05170">
    <property type="entry name" value="AsmA"/>
    <property type="match status" value="2"/>
</dbReference>